<evidence type="ECO:0000313" key="2">
    <source>
        <dbReference type="EMBL" id="KAK8767389.1"/>
    </source>
</evidence>
<organism evidence="2 3">
    <name type="scientific">Amblyomma americanum</name>
    <name type="common">Lone star tick</name>
    <dbReference type="NCBI Taxonomy" id="6943"/>
    <lineage>
        <taxon>Eukaryota</taxon>
        <taxon>Metazoa</taxon>
        <taxon>Ecdysozoa</taxon>
        <taxon>Arthropoda</taxon>
        <taxon>Chelicerata</taxon>
        <taxon>Arachnida</taxon>
        <taxon>Acari</taxon>
        <taxon>Parasitiformes</taxon>
        <taxon>Ixodida</taxon>
        <taxon>Ixodoidea</taxon>
        <taxon>Ixodidae</taxon>
        <taxon>Amblyomminae</taxon>
        <taxon>Amblyomma</taxon>
    </lineage>
</organism>
<dbReference type="AlphaFoldDB" id="A0AAQ4DY49"/>
<gene>
    <name evidence="2" type="ORF">V5799_005830</name>
</gene>
<dbReference type="GO" id="GO:0000492">
    <property type="term" value="P:box C/D snoRNP assembly"/>
    <property type="evidence" value="ECO:0007669"/>
    <property type="project" value="InterPro"/>
</dbReference>
<accession>A0AAQ4DY49</accession>
<protein>
    <submittedName>
        <fullName evidence="2">Uncharacterized protein</fullName>
    </submittedName>
</protein>
<dbReference type="Proteomes" id="UP001321473">
    <property type="component" value="Unassembled WGS sequence"/>
</dbReference>
<keyword evidence="3" id="KW-1185">Reference proteome</keyword>
<evidence type="ECO:0000256" key="1">
    <source>
        <dbReference type="SAM" id="MobiDB-lite"/>
    </source>
</evidence>
<dbReference type="EMBL" id="JARKHS020025504">
    <property type="protein sequence ID" value="KAK8767389.1"/>
    <property type="molecule type" value="Genomic_DNA"/>
</dbReference>
<evidence type="ECO:0000313" key="3">
    <source>
        <dbReference type="Proteomes" id="UP001321473"/>
    </source>
</evidence>
<dbReference type="Pfam" id="PF15370">
    <property type="entry name" value="NOPCHAP1"/>
    <property type="match status" value="1"/>
</dbReference>
<sequence>MASVNDRVLKGRSEKCGTKRSKDLLRNEVITREDHIRSLVQSKGPPKTFQVTSSALAQARSFLPKLAEAEKARLEAGSDHSVNIEAEDAAGEGPFIEMNFAVAGLVSSSDDSSSHSEAELQSGSGSEEEPAMQIRPKKKAVRRCPANGSALIKELPGTDTVPRPGGS</sequence>
<name>A0AAQ4DY49_AMBAM</name>
<proteinExistence type="predicted"/>
<reference evidence="2 3" key="1">
    <citation type="journal article" date="2023" name="Arcadia Sci">
        <title>De novo assembly of a long-read Amblyomma americanum tick genome.</title>
        <authorList>
            <person name="Chou S."/>
            <person name="Poskanzer K.E."/>
            <person name="Rollins M."/>
            <person name="Thuy-Boun P.S."/>
        </authorList>
    </citation>
    <scope>NUCLEOTIDE SEQUENCE [LARGE SCALE GENOMIC DNA]</scope>
    <source>
        <strain evidence="2">F_SG_1</strain>
        <tissue evidence="2">Salivary glands</tissue>
    </source>
</reference>
<dbReference type="InterPro" id="IPR027921">
    <property type="entry name" value="NOPCHAP1"/>
</dbReference>
<feature type="region of interest" description="Disordered" evidence="1">
    <location>
        <begin position="106"/>
        <end position="167"/>
    </location>
</feature>
<comment type="caution">
    <text evidence="2">The sequence shown here is derived from an EMBL/GenBank/DDBJ whole genome shotgun (WGS) entry which is preliminary data.</text>
</comment>